<evidence type="ECO:0000256" key="10">
    <source>
        <dbReference type="ARBA" id="ARBA00023180"/>
    </source>
</evidence>
<dbReference type="InterPro" id="IPR029052">
    <property type="entry name" value="Metallo-depent_PP-like"/>
</dbReference>
<evidence type="ECO:0000256" key="7">
    <source>
        <dbReference type="ARBA" id="ARBA00022801"/>
    </source>
</evidence>
<proteinExistence type="inferred from homology"/>
<dbReference type="Gene3D" id="3.40.50.1820">
    <property type="entry name" value="alpha/beta hydrolase"/>
    <property type="match status" value="1"/>
</dbReference>
<comment type="cofactor">
    <cofactor evidence="1">
        <name>Zn(2+)</name>
        <dbReference type="ChEBI" id="CHEBI:29105"/>
    </cofactor>
</comment>
<keyword evidence="5" id="KW-0479">Metal-binding</keyword>
<evidence type="ECO:0000256" key="5">
    <source>
        <dbReference type="ARBA" id="ARBA00022723"/>
    </source>
</evidence>
<dbReference type="SMART" id="SM00741">
    <property type="entry name" value="SapB"/>
    <property type="match status" value="1"/>
</dbReference>
<dbReference type="InterPro" id="IPR041805">
    <property type="entry name" value="ASMase/PPN1_MPP"/>
</dbReference>
<evidence type="ECO:0000256" key="8">
    <source>
        <dbReference type="ARBA" id="ARBA00022833"/>
    </source>
</evidence>
<keyword evidence="4" id="KW-0964">Secreted</keyword>
<feature type="compositionally biased region" description="Low complexity" evidence="12">
    <location>
        <begin position="466"/>
        <end position="475"/>
    </location>
</feature>
<comment type="caution">
    <text evidence="14">The sequence shown here is derived from an EMBL/GenBank/DDBJ whole genome shotgun (WGS) entry which is preliminary data.</text>
</comment>
<dbReference type="InterPro" id="IPR045473">
    <property type="entry name" value="ASM_C"/>
</dbReference>
<name>A0A9N8WA70_FUNMO</name>
<comment type="similarity">
    <text evidence="3">Belongs to the acid sphingomyelinase family.</text>
</comment>
<keyword evidence="8" id="KW-0862">Zinc</keyword>
<dbReference type="Pfam" id="PF00149">
    <property type="entry name" value="Metallophos"/>
    <property type="match status" value="1"/>
</dbReference>
<dbReference type="GO" id="GO:0005615">
    <property type="term" value="C:extracellular space"/>
    <property type="evidence" value="ECO:0007669"/>
    <property type="project" value="TreeGrafter"/>
</dbReference>
<dbReference type="PROSITE" id="PS50015">
    <property type="entry name" value="SAP_B"/>
    <property type="match status" value="1"/>
</dbReference>
<dbReference type="SUPFAM" id="SSF56300">
    <property type="entry name" value="Metallo-dependent phosphatases"/>
    <property type="match status" value="1"/>
</dbReference>
<dbReference type="GO" id="GO:0016798">
    <property type="term" value="F:hydrolase activity, acting on glycosyl bonds"/>
    <property type="evidence" value="ECO:0007669"/>
    <property type="project" value="UniProtKB-KW"/>
</dbReference>
<dbReference type="InterPro" id="IPR029058">
    <property type="entry name" value="AB_hydrolase_fold"/>
</dbReference>
<dbReference type="InterPro" id="IPR008139">
    <property type="entry name" value="SaposinB_dom"/>
</dbReference>
<dbReference type="AlphaFoldDB" id="A0A9N8WA70"/>
<evidence type="ECO:0000256" key="6">
    <source>
        <dbReference type="ARBA" id="ARBA00022729"/>
    </source>
</evidence>
<evidence type="ECO:0000256" key="11">
    <source>
        <dbReference type="ARBA" id="ARBA00023295"/>
    </source>
</evidence>
<dbReference type="Pfam" id="PF19272">
    <property type="entry name" value="ASMase_C"/>
    <property type="match status" value="1"/>
</dbReference>
<organism evidence="14 15">
    <name type="scientific">Funneliformis mosseae</name>
    <name type="common">Endomycorrhizal fungus</name>
    <name type="synonym">Glomus mosseae</name>
    <dbReference type="NCBI Taxonomy" id="27381"/>
    <lineage>
        <taxon>Eukaryota</taxon>
        <taxon>Fungi</taxon>
        <taxon>Fungi incertae sedis</taxon>
        <taxon>Mucoromycota</taxon>
        <taxon>Glomeromycotina</taxon>
        <taxon>Glomeromycetes</taxon>
        <taxon>Glomerales</taxon>
        <taxon>Glomeraceae</taxon>
        <taxon>Funneliformis</taxon>
    </lineage>
</organism>
<evidence type="ECO:0000256" key="4">
    <source>
        <dbReference type="ARBA" id="ARBA00022525"/>
    </source>
</evidence>
<dbReference type="Gene3D" id="3.60.21.10">
    <property type="match status" value="1"/>
</dbReference>
<evidence type="ECO:0000256" key="12">
    <source>
        <dbReference type="SAM" id="MobiDB-lite"/>
    </source>
</evidence>
<keyword evidence="9" id="KW-1015">Disulfide bond</keyword>
<reference evidence="14" key="1">
    <citation type="submission" date="2021-06" db="EMBL/GenBank/DDBJ databases">
        <authorList>
            <person name="Kallberg Y."/>
            <person name="Tangrot J."/>
            <person name="Rosling A."/>
        </authorList>
    </citation>
    <scope>NUCLEOTIDE SEQUENCE</scope>
    <source>
        <strain evidence="14">87-6 pot B 2015</strain>
    </source>
</reference>
<dbReference type="EMBL" id="CAJVPP010000374">
    <property type="protein sequence ID" value="CAG8476044.1"/>
    <property type="molecule type" value="Genomic_DNA"/>
</dbReference>
<dbReference type="PANTHER" id="PTHR10340:SF34">
    <property type="entry name" value="SPHINGOMYELIN PHOSPHODIESTERASE"/>
    <property type="match status" value="1"/>
</dbReference>
<dbReference type="Pfam" id="PF00561">
    <property type="entry name" value="Abhydrolase_1"/>
    <property type="match status" value="1"/>
</dbReference>
<dbReference type="Proteomes" id="UP000789375">
    <property type="component" value="Unassembled WGS sequence"/>
</dbReference>
<dbReference type="GO" id="GO:0008081">
    <property type="term" value="F:phosphoric diester hydrolase activity"/>
    <property type="evidence" value="ECO:0007669"/>
    <property type="project" value="TreeGrafter"/>
</dbReference>
<feature type="region of interest" description="Disordered" evidence="12">
    <location>
        <begin position="450"/>
        <end position="478"/>
    </location>
</feature>
<keyword evidence="7" id="KW-0378">Hydrolase</keyword>
<evidence type="ECO:0000313" key="14">
    <source>
        <dbReference type="EMBL" id="CAG8476044.1"/>
    </source>
</evidence>
<dbReference type="SUPFAM" id="SSF47862">
    <property type="entry name" value="Saposin"/>
    <property type="match status" value="1"/>
</dbReference>
<feature type="domain" description="Saposin B-type" evidence="13">
    <location>
        <begin position="366"/>
        <end position="448"/>
    </location>
</feature>
<keyword evidence="10" id="KW-0325">Glycoprotein</keyword>
<evidence type="ECO:0000256" key="1">
    <source>
        <dbReference type="ARBA" id="ARBA00001947"/>
    </source>
</evidence>
<keyword evidence="11" id="KW-0326">Glycosidase</keyword>
<dbReference type="SUPFAM" id="SSF53474">
    <property type="entry name" value="alpha/beta-Hydrolases"/>
    <property type="match status" value="1"/>
</dbReference>
<keyword evidence="6" id="KW-0732">Signal</keyword>
<comment type="subcellular location">
    <subcellularLocation>
        <location evidence="2">Secreted</location>
    </subcellularLocation>
</comment>
<dbReference type="GO" id="GO:0016020">
    <property type="term" value="C:membrane"/>
    <property type="evidence" value="ECO:0007669"/>
    <property type="project" value="GOC"/>
</dbReference>
<dbReference type="PANTHER" id="PTHR10340">
    <property type="entry name" value="SPHINGOMYELIN PHOSPHODIESTERASE"/>
    <property type="match status" value="1"/>
</dbReference>
<keyword evidence="15" id="KW-1185">Reference proteome</keyword>
<evidence type="ECO:0000256" key="9">
    <source>
        <dbReference type="ARBA" id="ARBA00023157"/>
    </source>
</evidence>
<dbReference type="GO" id="GO:0046513">
    <property type="term" value="P:ceramide biosynthetic process"/>
    <property type="evidence" value="ECO:0007669"/>
    <property type="project" value="UniProtKB-ARBA"/>
</dbReference>
<dbReference type="Gene3D" id="1.10.225.10">
    <property type="entry name" value="Saposin-like"/>
    <property type="match status" value="1"/>
</dbReference>
<evidence type="ECO:0000256" key="3">
    <source>
        <dbReference type="ARBA" id="ARBA00008234"/>
    </source>
</evidence>
<protein>
    <submittedName>
        <fullName evidence="14">15757_t:CDS:1</fullName>
    </submittedName>
</protein>
<dbReference type="InterPro" id="IPR004843">
    <property type="entry name" value="Calcineurin-like_PHP"/>
</dbReference>
<evidence type="ECO:0000313" key="15">
    <source>
        <dbReference type="Proteomes" id="UP000789375"/>
    </source>
</evidence>
<evidence type="ECO:0000259" key="13">
    <source>
        <dbReference type="PROSITE" id="PS50015"/>
    </source>
</evidence>
<gene>
    <name evidence="14" type="ORF">FMOSSE_LOCUS2763</name>
</gene>
<dbReference type="GO" id="GO:0046872">
    <property type="term" value="F:metal ion binding"/>
    <property type="evidence" value="ECO:0007669"/>
    <property type="project" value="UniProtKB-KW"/>
</dbReference>
<accession>A0A9N8WA70</accession>
<dbReference type="InterPro" id="IPR000073">
    <property type="entry name" value="AB_hydrolase_1"/>
</dbReference>
<sequence length="984" mass="112712">MFRSRTIICSSPFPSTKLSLRKQPFTISNRKHSHNHPSEIAKLSLTRYDPPTIHEKSHESPSLIILHGLFGSKQNWKSLAKIFAQRLNTHVFTLDLRNHGDSPHLSVHNYEVMADDVAAFIKEHKLNKTVVMGHSMGGRVAMAMALRQVPHIEKLVVVDSSPINTRMPSIFSTYVDVMKKVEQAGVVKLEKADKIMEDYIDDVTIRQFLLTNLKKDPDTGLFKFRIPLNILGDSLEKLGGFPFDSAHHTFHKKTLFVAGTKSNYLLPKDYPTIRTFFPNAVIAELDAGHWGGILFICNFYVLPVISRIATFGNKQVVFTGPLLPPQSQDSFITDKKSLQDLDNEVFNEILPSVSLYTNRGDVLRTEGIKCNICHSIASKIEQFMLLNKTQDITVKEGILICKLFNLQPHRVCEELLPKFGPWAMIVLAKSVFSAENLCSKARLCPKPDFDKPEVIDLPPPRQPVDSSTTTTTNESSADDEKMWVVHLSDWHFDPEYSEGYEAQCGEPVCCRPPNAFGDQATTPAGKWGDYNCDIPKRLIESMLEFVPTVVPKIDYILSTGDLPPHDVWAETPSTIEKTTSETSDIWRKFFKSAPFFPIIGNHESAPVNSFPTSSISNISSVSWLYNSLSKQWNVWLSEDALESIEKRGFYSARLPKDNLRIIGLNTNFWYKFNWWMLIRPHEEWDPEHMLKWVIDELDKAEELGEKVWILGHMAAVSEDSFPSFNEYFSQIIARYKDTIVGQFYGHTHWDEFQVIYDYPNAENHEPRPIGVGYMGPSLTTFRNVNPAFRIYEMNKKTKQIINHYTYYVDIEEANRNNQPEWKLLYDAKSLYNLQDLEPQSWHDLSERFLNDEDEYQTFQRIASRNQALNKYGSCRALESRKQCKKRIICKLRSTFSKHGPYSSNEFCEGQMWVPHLPEDWFLTATLGKKLNVLVDMDKFEEEDYNKSGHDDDGESDGFTLEGLPRAIVRLILGLVLGGDDAICR</sequence>
<evidence type="ECO:0000256" key="2">
    <source>
        <dbReference type="ARBA" id="ARBA00004613"/>
    </source>
</evidence>
<dbReference type="InterPro" id="IPR011001">
    <property type="entry name" value="Saposin-like"/>
</dbReference>
<dbReference type="CDD" id="cd00842">
    <property type="entry name" value="MPP_ASMase"/>
    <property type="match status" value="1"/>
</dbReference>